<dbReference type="EMBL" id="MN739476">
    <property type="protein sequence ID" value="QHT06825.1"/>
    <property type="molecule type" value="Genomic_DNA"/>
</dbReference>
<reference evidence="1" key="1">
    <citation type="journal article" date="2020" name="Nature">
        <title>Giant virus diversity and host interactions through global metagenomics.</title>
        <authorList>
            <person name="Schulz F."/>
            <person name="Roux S."/>
            <person name="Paez-Espino D."/>
            <person name="Jungbluth S."/>
            <person name="Walsh D.A."/>
            <person name="Denef V.J."/>
            <person name="McMahon K.D."/>
            <person name="Konstantinidis K.T."/>
            <person name="Eloe-Fadrosh E.A."/>
            <person name="Kyrpides N.C."/>
            <person name="Woyke T."/>
        </authorList>
    </citation>
    <scope>NUCLEOTIDE SEQUENCE</scope>
    <source>
        <strain evidence="1">GVMAG-M-3300021473-15</strain>
    </source>
</reference>
<evidence type="ECO:0000313" key="1">
    <source>
        <dbReference type="EMBL" id="QHT06825.1"/>
    </source>
</evidence>
<name>A0A6C0CTL1_9ZZZZ</name>
<dbReference type="AlphaFoldDB" id="A0A6C0CTL1"/>
<sequence length="281" mass="33364">MLNYFKKSKPRHQVYINPEEETLSYQQPRPDIEKEIIFENFILSVEDNHIEIHDLVSTYNNLITKARFFDCNDVYQVLVDVHQKIEHIALLFQQNKNVLNIDTKRVSKLRWNIIKTLSGSNLHTTSKHFWMNKNCSNLSDILKIVHDINVIIKELKQPLIDLDEMIKHMRYYYKTIIDDVNTYNNMIIHARLFDCDDIVRILSDIAQNLKRIQSLYLRAVQNNASKHLHDVIENSKMHLVHTMKNMEPTSISFWKNKHCSNYDDIEQGFLHLDVVMDQITS</sequence>
<proteinExistence type="predicted"/>
<accession>A0A6C0CTL1</accession>
<protein>
    <submittedName>
        <fullName evidence="1">Uncharacterized protein</fullName>
    </submittedName>
</protein>
<organism evidence="1">
    <name type="scientific">viral metagenome</name>
    <dbReference type="NCBI Taxonomy" id="1070528"/>
    <lineage>
        <taxon>unclassified sequences</taxon>
        <taxon>metagenomes</taxon>
        <taxon>organismal metagenomes</taxon>
    </lineage>
</organism>